<dbReference type="Proteomes" id="UP000792457">
    <property type="component" value="Unassembled WGS sequence"/>
</dbReference>
<dbReference type="OrthoDB" id="44061at2759"/>
<keyword evidence="10" id="KW-0278">Fertilization</keyword>
<dbReference type="InterPro" id="IPR018928">
    <property type="entry name" value="HAP2/GCS1_dom"/>
</dbReference>
<accession>A0A8K0NSN8</accession>
<evidence type="ECO:0000256" key="12">
    <source>
        <dbReference type="SAM" id="Phobius"/>
    </source>
</evidence>
<reference evidence="14" key="2">
    <citation type="submission" date="2017-10" db="EMBL/GenBank/DDBJ databases">
        <title>Ladona fulva Genome sequencing and assembly.</title>
        <authorList>
            <person name="Murali S."/>
            <person name="Richards S."/>
            <person name="Bandaranaike D."/>
            <person name="Bellair M."/>
            <person name="Blankenburg K."/>
            <person name="Chao H."/>
            <person name="Dinh H."/>
            <person name="Doddapaneni H."/>
            <person name="Dugan-Rocha S."/>
            <person name="Elkadiri S."/>
            <person name="Gnanaolivu R."/>
            <person name="Hernandez B."/>
            <person name="Skinner E."/>
            <person name="Javaid M."/>
            <person name="Lee S."/>
            <person name="Li M."/>
            <person name="Ming W."/>
            <person name="Munidasa M."/>
            <person name="Muniz J."/>
            <person name="Nguyen L."/>
            <person name="Hughes D."/>
            <person name="Osuji N."/>
            <person name="Pu L.-L."/>
            <person name="Puazo M."/>
            <person name="Qu C."/>
            <person name="Quiroz J."/>
            <person name="Raj R."/>
            <person name="Weissenberger G."/>
            <person name="Xin Y."/>
            <person name="Zou X."/>
            <person name="Han Y."/>
            <person name="Worley K."/>
            <person name="Muzny D."/>
            <person name="Gibbs R."/>
        </authorList>
    </citation>
    <scope>NUCLEOTIDE SEQUENCE</scope>
    <source>
        <strain evidence="14">Sampled in the wild</strain>
    </source>
</reference>
<dbReference type="GO" id="GO:0008289">
    <property type="term" value="F:lipid binding"/>
    <property type="evidence" value="ECO:0007669"/>
    <property type="project" value="UniProtKB-KW"/>
</dbReference>
<keyword evidence="4 12" id="KW-0812">Transmembrane</keyword>
<comment type="subcellular location">
    <subcellularLocation>
        <location evidence="1">Cell membrane</location>
        <topology evidence="1">Single-pass type I membrane protein</topology>
    </subcellularLocation>
</comment>
<evidence type="ECO:0000313" key="15">
    <source>
        <dbReference type="Proteomes" id="UP000792457"/>
    </source>
</evidence>
<evidence type="ECO:0000256" key="4">
    <source>
        <dbReference type="ARBA" id="ARBA00022692"/>
    </source>
</evidence>
<evidence type="ECO:0000313" key="14">
    <source>
        <dbReference type="EMBL" id="KAG8223235.1"/>
    </source>
</evidence>
<dbReference type="AlphaFoldDB" id="A0A8K0NSN8"/>
<dbReference type="PANTHER" id="PTHR31764">
    <property type="entry name" value="PROTEIN HAPLESS 2"/>
    <property type="match status" value="1"/>
</dbReference>
<name>A0A8K0NSN8_LADFU</name>
<comment type="similarity">
    <text evidence="2">Belongs to the HAP2/GCS1 family.</text>
</comment>
<protein>
    <recommendedName>
        <fullName evidence="13">Generative cell specific-1/HAP2 domain-containing protein</fullName>
    </recommendedName>
</protein>
<evidence type="ECO:0000259" key="13">
    <source>
        <dbReference type="Pfam" id="PF10699"/>
    </source>
</evidence>
<evidence type="ECO:0000256" key="11">
    <source>
        <dbReference type="SAM" id="MobiDB-lite"/>
    </source>
</evidence>
<dbReference type="GO" id="GO:0007338">
    <property type="term" value="P:single fertilization"/>
    <property type="evidence" value="ECO:0007669"/>
    <property type="project" value="UniProtKB-KW"/>
</dbReference>
<gene>
    <name evidence="14" type="ORF">J437_LFUL003586</name>
</gene>
<evidence type="ECO:0000256" key="9">
    <source>
        <dbReference type="ARBA" id="ARBA00023157"/>
    </source>
</evidence>
<keyword evidence="5" id="KW-0732">Signal</keyword>
<feature type="region of interest" description="Disordered" evidence="11">
    <location>
        <begin position="446"/>
        <end position="471"/>
    </location>
</feature>
<evidence type="ECO:0000256" key="3">
    <source>
        <dbReference type="ARBA" id="ARBA00022475"/>
    </source>
</evidence>
<keyword evidence="15" id="KW-1185">Reference proteome</keyword>
<feature type="domain" description="Generative cell specific-1/HAP2" evidence="13">
    <location>
        <begin position="68"/>
        <end position="196"/>
    </location>
</feature>
<dbReference type="InterPro" id="IPR040326">
    <property type="entry name" value="HAP2/GCS1"/>
</dbReference>
<evidence type="ECO:0000256" key="2">
    <source>
        <dbReference type="ARBA" id="ARBA00010929"/>
    </source>
</evidence>
<keyword evidence="9" id="KW-1015">Disulfide bond</keyword>
<keyword evidence="8 12" id="KW-0472">Membrane</keyword>
<dbReference type="EMBL" id="KZ308155">
    <property type="protein sequence ID" value="KAG8223235.1"/>
    <property type="molecule type" value="Genomic_DNA"/>
</dbReference>
<keyword evidence="6 12" id="KW-1133">Transmembrane helix</keyword>
<feature type="domain" description="Generative cell specific-1/HAP2" evidence="13">
    <location>
        <begin position="528"/>
        <end position="696"/>
    </location>
</feature>
<dbReference type="Pfam" id="PF10699">
    <property type="entry name" value="HAP2-GCS1"/>
    <property type="match status" value="2"/>
</dbReference>
<organism evidence="14 15">
    <name type="scientific">Ladona fulva</name>
    <name type="common">Scarce chaser dragonfly</name>
    <name type="synonym">Libellula fulva</name>
    <dbReference type="NCBI Taxonomy" id="123851"/>
    <lineage>
        <taxon>Eukaryota</taxon>
        <taxon>Metazoa</taxon>
        <taxon>Ecdysozoa</taxon>
        <taxon>Arthropoda</taxon>
        <taxon>Hexapoda</taxon>
        <taxon>Insecta</taxon>
        <taxon>Pterygota</taxon>
        <taxon>Palaeoptera</taxon>
        <taxon>Odonata</taxon>
        <taxon>Epiprocta</taxon>
        <taxon>Anisoptera</taxon>
        <taxon>Libelluloidea</taxon>
        <taxon>Libellulidae</taxon>
        <taxon>Ladona</taxon>
    </lineage>
</organism>
<evidence type="ECO:0000256" key="10">
    <source>
        <dbReference type="ARBA" id="ARBA00023279"/>
    </source>
</evidence>
<evidence type="ECO:0000256" key="8">
    <source>
        <dbReference type="ARBA" id="ARBA00023136"/>
    </source>
</evidence>
<sequence>MNLNMDIDVILTNFISIFFVCNLIAADQIFFKGIKSPSVEVRGVYLPCNQEHKRTGKVPTHNRNFNNHCSKKISISIKLINVGPSQIQKEFLVLNHVYDPIANATSQLLNPIVFKVNQEPITEVYDLKYLTRINGEAKEVIKQACSHSGSHPVCGSRHLRNHKVCNNLLDCCCTCPSTKTSKDSREVMKRSCQHQSNSTPFQHTKESILPNLETTRLLKKKKVEDLSGISDVQTGVSLHSRKKVDDTPSLKDQMANQGYDKSTYLAKVDKGKYKYKISKMQPYAVDKHKFFANYMSHGGDRSEIQQASKLQKDVQNIFLEGESHYHSERSDKNNPMHKEKYSFYKRGENIADEETNDHNSATHVLNQELYKKIPYNNDVAREIILEDSQHENKIKSEMNENKSGVKVSGEENVIPVKYYDENSLNLAKQVDGYAAFQNAIPQHQLNAFKEDDSQPSDAYRNEGENDRSSHTERLVLVPKGEKLSRINIGIEYEQPKGKDDVNIEQQNLPSDANRNSYARERKNKTCENMLELHCLTFSKLWYNVYEFKKPEIKHIVELEIFERHYSGESRSYWIDHTKGKILRVGSVDDSNKGGFGGSILYKILEREENQSLNASSQELLVPQLSNEIEIPGHPGISEGNPGEYLVLPKHLLSLDGSKCDSAGVGVKAFISSKDICKADQGSCFRNQPASLWQKDKVIFMNSLLNMAVPKIVI</sequence>
<feature type="transmembrane region" description="Helical" evidence="12">
    <location>
        <begin position="7"/>
        <end position="26"/>
    </location>
</feature>
<evidence type="ECO:0000256" key="7">
    <source>
        <dbReference type="ARBA" id="ARBA00023121"/>
    </source>
</evidence>
<keyword evidence="3" id="KW-1003">Cell membrane</keyword>
<feature type="compositionally biased region" description="Basic and acidic residues" evidence="11">
    <location>
        <begin position="459"/>
        <end position="471"/>
    </location>
</feature>
<evidence type="ECO:0000256" key="5">
    <source>
        <dbReference type="ARBA" id="ARBA00022729"/>
    </source>
</evidence>
<dbReference type="PANTHER" id="PTHR31764:SF0">
    <property type="entry name" value="GENERATIVE CELL SPECIFIC-1_HAP2 DOMAIN-CONTAINING PROTEIN"/>
    <property type="match status" value="1"/>
</dbReference>
<evidence type="ECO:0000256" key="6">
    <source>
        <dbReference type="ARBA" id="ARBA00022989"/>
    </source>
</evidence>
<keyword evidence="7" id="KW-0446">Lipid-binding</keyword>
<evidence type="ECO:0000256" key="1">
    <source>
        <dbReference type="ARBA" id="ARBA00004251"/>
    </source>
</evidence>
<comment type="caution">
    <text evidence="14">The sequence shown here is derived from an EMBL/GenBank/DDBJ whole genome shotgun (WGS) entry which is preliminary data.</text>
</comment>
<reference evidence="14" key="1">
    <citation type="submission" date="2013-04" db="EMBL/GenBank/DDBJ databases">
        <authorList>
            <person name="Qu J."/>
            <person name="Murali S.C."/>
            <person name="Bandaranaike D."/>
            <person name="Bellair M."/>
            <person name="Blankenburg K."/>
            <person name="Chao H."/>
            <person name="Dinh H."/>
            <person name="Doddapaneni H."/>
            <person name="Downs B."/>
            <person name="Dugan-Rocha S."/>
            <person name="Elkadiri S."/>
            <person name="Gnanaolivu R.D."/>
            <person name="Hernandez B."/>
            <person name="Javaid M."/>
            <person name="Jayaseelan J.C."/>
            <person name="Lee S."/>
            <person name="Li M."/>
            <person name="Ming W."/>
            <person name="Munidasa M."/>
            <person name="Muniz J."/>
            <person name="Nguyen L."/>
            <person name="Ongeri F."/>
            <person name="Osuji N."/>
            <person name="Pu L.-L."/>
            <person name="Puazo M."/>
            <person name="Qu C."/>
            <person name="Quiroz J."/>
            <person name="Raj R."/>
            <person name="Weissenberger G."/>
            <person name="Xin Y."/>
            <person name="Zou X."/>
            <person name="Han Y."/>
            <person name="Richards S."/>
            <person name="Worley K."/>
            <person name="Muzny D."/>
            <person name="Gibbs R."/>
        </authorList>
    </citation>
    <scope>NUCLEOTIDE SEQUENCE</scope>
    <source>
        <strain evidence="14">Sampled in the wild</strain>
    </source>
</reference>
<dbReference type="GO" id="GO:0005886">
    <property type="term" value="C:plasma membrane"/>
    <property type="evidence" value="ECO:0007669"/>
    <property type="project" value="UniProtKB-SubCell"/>
</dbReference>
<proteinExistence type="inferred from homology"/>